<dbReference type="PROSITE" id="PS51257">
    <property type="entry name" value="PROKAR_LIPOPROTEIN"/>
    <property type="match status" value="1"/>
</dbReference>
<dbReference type="Proteomes" id="UP000823588">
    <property type="component" value="Unassembled WGS sequence"/>
</dbReference>
<feature type="compositionally biased region" description="Low complexity" evidence="1">
    <location>
        <begin position="49"/>
        <end position="65"/>
    </location>
</feature>
<evidence type="ECO:0000313" key="2">
    <source>
        <dbReference type="EMBL" id="MBP1922571.1"/>
    </source>
</evidence>
<name>A0A8T4GGK3_9EURY</name>
<evidence type="ECO:0000256" key="1">
    <source>
        <dbReference type="SAM" id="MobiDB-lite"/>
    </source>
</evidence>
<sequence length="183" mass="18035">MYRRAVLATTAAVAVASVAGCVADADPIDDTDSDDTGSDDTGSDGDGSNDGADGGSSVDAASDPDITNVEVSAADPGATGAAGEASIEFVTDGVHVEGTVLGETGCHGVELASTATTDEGALRVVVAAVDDAGSTEMCTQALTDIGYEVDAEFAEGLPESVTVVHDDADGREVVATDSSDTDE</sequence>
<gene>
    <name evidence="2" type="ORF">J2751_001581</name>
</gene>
<organism evidence="2 3">
    <name type="scientific">Halorubrum alkaliphilum</name>
    <dbReference type="NCBI Taxonomy" id="261290"/>
    <lineage>
        <taxon>Archaea</taxon>
        <taxon>Methanobacteriati</taxon>
        <taxon>Methanobacteriota</taxon>
        <taxon>Stenosarchaea group</taxon>
        <taxon>Halobacteria</taxon>
        <taxon>Halobacteriales</taxon>
        <taxon>Haloferacaceae</taxon>
        <taxon>Halorubrum</taxon>
    </lineage>
</organism>
<dbReference type="EMBL" id="JAGGKQ010000009">
    <property type="protein sequence ID" value="MBP1922571.1"/>
    <property type="molecule type" value="Genomic_DNA"/>
</dbReference>
<protein>
    <submittedName>
        <fullName evidence="2">Uncharacterized protein</fullName>
    </submittedName>
</protein>
<dbReference type="RefSeq" id="WP_209484840.1">
    <property type="nucleotide sequence ID" value="NZ_JAGGKQ010000009.1"/>
</dbReference>
<comment type="caution">
    <text evidence="2">The sequence shown here is derived from an EMBL/GenBank/DDBJ whole genome shotgun (WGS) entry which is preliminary data.</text>
</comment>
<reference evidence="2" key="1">
    <citation type="submission" date="2021-03" db="EMBL/GenBank/DDBJ databases">
        <title>Genomic Encyclopedia of Type Strains, Phase IV (KMG-IV): sequencing the most valuable type-strain genomes for metagenomic binning, comparative biology and taxonomic classification.</title>
        <authorList>
            <person name="Goeker M."/>
        </authorList>
    </citation>
    <scope>NUCLEOTIDE SEQUENCE</scope>
    <source>
        <strain evidence="2">DSM 23564</strain>
    </source>
</reference>
<proteinExistence type="predicted"/>
<accession>A0A8T4GGK3</accession>
<evidence type="ECO:0000313" key="3">
    <source>
        <dbReference type="Proteomes" id="UP000823588"/>
    </source>
</evidence>
<feature type="region of interest" description="Disordered" evidence="1">
    <location>
        <begin position="23"/>
        <end position="65"/>
    </location>
</feature>
<keyword evidence="3" id="KW-1185">Reference proteome</keyword>
<dbReference type="OrthoDB" id="313543at2157"/>
<dbReference type="AlphaFoldDB" id="A0A8T4GGK3"/>
<feature type="compositionally biased region" description="Acidic residues" evidence="1">
    <location>
        <begin position="26"/>
        <end position="43"/>
    </location>
</feature>